<dbReference type="PANTHER" id="PTHR11659">
    <property type="entry name" value="GLUTAMYL-TRNA GLN AMIDOTRANSFERASE SUBUNIT B MITOCHONDRIAL AND PROKARYOTIC PET112-RELATED"/>
    <property type="match status" value="1"/>
</dbReference>
<keyword evidence="6" id="KW-0808">Transferase</keyword>
<dbReference type="GO" id="GO:0006412">
    <property type="term" value="P:translation"/>
    <property type="evidence" value="ECO:0007669"/>
    <property type="project" value="UniProtKB-KW"/>
</dbReference>
<evidence type="ECO:0000256" key="4">
    <source>
        <dbReference type="ARBA" id="ARBA00022917"/>
    </source>
</evidence>
<dbReference type="GO" id="GO:0070681">
    <property type="term" value="P:glutaminyl-tRNAGln biosynthesis via transamidation"/>
    <property type="evidence" value="ECO:0007669"/>
    <property type="project" value="TreeGrafter"/>
</dbReference>
<dbReference type="InterPro" id="IPR017959">
    <property type="entry name" value="Asn/Gln-tRNA_amidoTrfase_suB/E"/>
</dbReference>
<dbReference type="SUPFAM" id="SSF55261">
    <property type="entry name" value="GAD domain-like"/>
    <property type="match status" value="1"/>
</dbReference>
<dbReference type="Gene3D" id="3.30.1360.30">
    <property type="entry name" value="GAD-like domain"/>
    <property type="match status" value="1"/>
</dbReference>
<dbReference type="GO" id="GO:0005737">
    <property type="term" value="C:cytoplasm"/>
    <property type="evidence" value="ECO:0007669"/>
    <property type="project" value="InterPro"/>
</dbReference>
<dbReference type="InterPro" id="IPR004115">
    <property type="entry name" value="GAD-like_sf"/>
</dbReference>
<dbReference type="AlphaFoldDB" id="T0Y4C4"/>
<evidence type="ECO:0000313" key="6">
    <source>
        <dbReference type="EMBL" id="EQD27913.1"/>
    </source>
</evidence>
<keyword evidence="1" id="KW-0436">Ligase</keyword>
<evidence type="ECO:0000259" key="5">
    <source>
        <dbReference type="Pfam" id="PF02934"/>
    </source>
</evidence>
<evidence type="ECO:0000256" key="1">
    <source>
        <dbReference type="ARBA" id="ARBA00022598"/>
    </source>
</evidence>
<dbReference type="InterPro" id="IPR006075">
    <property type="entry name" value="Asn/Gln-tRNA_Trfase_suB/E_cat"/>
</dbReference>
<dbReference type="GO" id="GO:0016740">
    <property type="term" value="F:transferase activity"/>
    <property type="evidence" value="ECO:0007669"/>
    <property type="project" value="UniProtKB-KW"/>
</dbReference>
<dbReference type="PROSITE" id="PS01234">
    <property type="entry name" value="GATB"/>
    <property type="match status" value="1"/>
</dbReference>
<name>T0Y4C4_9ZZZZ</name>
<dbReference type="Pfam" id="PF02934">
    <property type="entry name" value="GatB_N"/>
    <property type="match status" value="1"/>
</dbReference>
<organism evidence="6">
    <name type="scientific">mine drainage metagenome</name>
    <dbReference type="NCBI Taxonomy" id="410659"/>
    <lineage>
        <taxon>unclassified sequences</taxon>
        <taxon>metagenomes</taxon>
        <taxon>ecological metagenomes</taxon>
    </lineage>
</organism>
<keyword evidence="3" id="KW-0067">ATP-binding</keyword>
<dbReference type="GO" id="GO:0004812">
    <property type="term" value="F:aminoacyl-tRNA ligase activity"/>
    <property type="evidence" value="ECO:0007669"/>
    <property type="project" value="InterPro"/>
</dbReference>
<dbReference type="GO" id="GO:0005524">
    <property type="term" value="F:ATP binding"/>
    <property type="evidence" value="ECO:0007669"/>
    <property type="project" value="UniProtKB-KW"/>
</dbReference>
<feature type="non-terminal residue" evidence="6">
    <location>
        <position position="1"/>
    </location>
</feature>
<gene>
    <name evidence="6" type="ORF">B1A_21508</name>
</gene>
<sequence length="313" mass="34196">VEADEQPPLSINMRALKTAVGISASLNSNIIDTISVMRKVVVDGSNTSGFQRTAIVAMGGSLDINGHSVRITNICIEEDSARRIEGTNGNTTFSLDRLGIPLVEISTEPDIRNFEEAVEVAREIGLRATLSGSIRRESDAIRQDVNFSMGYGRVEIKGISKLSLILESLIAEEKRQEVLANAIRIYLKRGSAGEVKLLDFTETFSSSQSKLIRKGISSGEKIFAGKLDLLSGLLKSDSFRIGKEIADALKLFGIAGFLHSDELPGYGITEVETSKMRNELKCNNDDAFMLISIPENRKAVAEEVIIARLEKTF</sequence>
<proteinExistence type="predicted"/>
<reference evidence="6" key="2">
    <citation type="journal article" date="2014" name="ISME J.">
        <title>Microbial stratification in low pH oxic and suboxic macroscopic growths along an acid mine drainage.</title>
        <authorList>
            <person name="Mendez-Garcia C."/>
            <person name="Mesa V."/>
            <person name="Sprenger R.R."/>
            <person name="Richter M."/>
            <person name="Diez M.S."/>
            <person name="Solano J."/>
            <person name="Bargiela R."/>
            <person name="Golyshina O.V."/>
            <person name="Manteca A."/>
            <person name="Ramos J.L."/>
            <person name="Gallego J.R."/>
            <person name="Llorente I."/>
            <person name="Martins Dos Santos V.A."/>
            <person name="Jensen O.N."/>
            <person name="Pelaez A.I."/>
            <person name="Sanchez J."/>
            <person name="Ferrer M."/>
        </authorList>
    </citation>
    <scope>NUCLEOTIDE SEQUENCE</scope>
</reference>
<comment type="caution">
    <text evidence="6">The sequence shown here is derived from an EMBL/GenBank/DDBJ whole genome shotgun (WGS) entry which is preliminary data.</text>
</comment>
<reference evidence="6" key="1">
    <citation type="submission" date="2013-08" db="EMBL/GenBank/DDBJ databases">
        <authorList>
            <person name="Mendez C."/>
            <person name="Richter M."/>
            <person name="Ferrer M."/>
            <person name="Sanchez J."/>
        </authorList>
    </citation>
    <scope>NUCLEOTIDE SEQUENCE</scope>
</reference>
<keyword evidence="2" id="KW-0547">Nucleotide-binding</keyword>
<dbReference type="EMBL" id="AUZX01015890">
    <property type="protein sequence ID" value="EQD27913.1"/>
    <property type="molecule type" value="Genomic_DNA"/>
</dbReference>
<feature type="non-terminal residue" evidence="6">
    <location>
        <position position="313"/>
    </location>
</feature>
<dbReference type="SUPFAM" id="SSF55931">
    <property type="entry name" value="Glutamine synthetase/guanido kinase"/>
    <property type="match status" value="1"/>
</dbReference>
<dbReference type="GO" id="GO:0050567">
    <property type="term" value="F:glutaminyl-tRNA synthase (glutamine-hydrolyzing) activity"/>
    <property type="evidence" value="ECO:0007669"/>
    <property type="project" value="TreeGrafter"/>
</dbReference>
<dbReference type="InterPro" id="IPR014746">
    <property type="entry name" value="Gln_synth/guanido_kin_cat_dom"/>
</dbReference>
<accession>T0Y4C4</accession>
<evidence type="ECO:0000256" key="3">
    <source>
        <dbReference type="ARBA" id="ARBA00022840"/>
    </source>
</evidence>
<feature type="domain" description="Aspartyl/Glutamyl-tRNA(Gln) amidotransferase subunit B/E catalytic" evidence="5">
    <location>
        <begin position="9"/>
        <end position="199"/>
    </location>
</feature>
<protein>
    <submittedName>
        <fullName evidence="6">Glutamyl-tRNA(Gln) amidotransferase, subunit E</fullName>
    </submittedName>
</protein>
<keyword evidence="4" id="KW-0648">Protein biosynthesis</keyword>
<evidence type="ECO:0000256" key="2">
    <source>
        <dbReference type="ARBA" id="ARBA00022741"/>
    </source>
</evidence>
<dbReference type="InterPro" id="IPR017958">
    <property type="entry name" value="Gln-tRNA_amidoTrfase_suB_CS"/>
</dbReference>
<dbReference type="PANTHER" id="PTHR11659:SF2">
    <property type="entry name" value="GLUTAMYL-TRNA(GLN) AMIDOTRANSFERASE SUBUNIT E"/>
    <property type="match status" value="1"/>
</dbReference>